<proteinExistence type="predicted"/>
<sequence>MAASGRAARGVLLEKLKAGEVSAEGLRIVLEAGIREPMIMRANQALYAQLHPIKESIFWRQVDGGHDALCWRGGLMQGLIDLWQPLFHDRS</sequence>
<reference evidence="1 2" key="1">
    <citation type="submission" date="2018-06" db="EMBL/GenBank/DDBJ databases">
        <authorList>
            <consortium name="Pathogen Informatics"/>
            <person name="Doyle S."/>
        </authorList>
    </citation>
    <scope>NUCLEOTIDE SEQUENCE [LARGE SCALE GENOMIC DNA]</scope>
    <source>
        <strain evidence="1 2">NCTC9073</strain>
    </source>
</reference>
<gene>
    <name evidence="1" type="primary">fes_1</name>
    <name evidence="1" type="ORF">NCTC9073_02747</name>
</gene>
<protein>
    <submittedName>
        <fullName evidence="1">Enterobactin/ferric enterobactin esterase</fullName>
    </submittedName>
</protein>
<name>A0A2X1MY58_ECOLX</name>
<evidence type="ECO:0000313" key="1">
    <source>
        <dbReference type="EMBL" id="SPX11411.1"/>
    </source>
</evidence>
<dbReference type="AlphaFoldDB" id="A0A2X1MY58"/>
<evidence type="ECO:0000313" key="2">
    <source>
        <dbReference type="Proteomes" id="UP000250780"/>
    </source>
</evidence>
<organism evidence="1 2">
    <name type="scientific">Escherichia coli</name>
    <dbReference type="NCBI Taxonomy" id="562"/>
    <lineage>
        <taxon>Bacteria</taxon>
        <taxon>Pseudomonadati</taxon>
        <taxon>Pseudomonadota</taxon>
        <taxon>Gammaproteobacteria</taxon>
        <taxon>Enterobacterales</taxon>
        <taxon>Enterobacteriaceae</taxon>
        <taxon>Escherichia</taxon>
    </lineage>
</organism>
<dbReference type="InterPro" id="IPR029058">
    <property type="entry name" value="AB_hydrolase_fold"/>
</dbReference>
<accession>A0A2X1MY58</accession>
<dbReference type="EMBL" id="UASD01000008">
    <property type="protein sequence ID" value="SPX11411.1"/>
    <property type="molecule type" value="Genomic_DNA"/>
</dbReference>
<dbReference type="Proteomes" id="UP000250780">
    <property type="component" value="Unassembled WGS sequence"/>
</dbReference>
<dbReference type="Gene3D" id="3.40.50.1820">
    <property type="entry name" value="alpha/beta hydrolase"/>
    <property type="match status" value="1"/>
</dbReference>